<dbReference type="EMBL" id="JAPAAF010000004">
    <property type="protein sequence ID" value="MCW0481908.1"/>
    <property type="molecule type" value="Genomic_DNA"/>
</dbReference>
<dbReference type="InterPro" id="IPR052894">
    <property type="entry name" value="AsmA-related"/>
</dbReference>
<dbReference type="PANTHER" id="PTHR30441">
    <property type="entry name" value="DUF748 DOMAIN-CONTAINING PROTEIN"/>
    <property type="match status" value="1"/>
</dbReference>
<dbReference type="GO" id="GO:0090313">
    <property type="term" value="P:regulation of protein targeting to membrane"/>
    <property type="evidence" value="ECO:0007669"/>
    <property type="project" value="TreeGrafter"/>
</dbReference>
<organism evidence="1 2">
    <name type="scientific">Gaoshiqia sediminis</name>
    <dbReference type="NCBI Taxonomy" id="2986998"/>
    <lineage>
        <taxon>Bacteria</taxon>
        <taxon>Pseudomonadati</taxon>
        <taxon>Bacteroidota</taxon>
        <taxon>Bacteroidia</taxon>
        <taxon>Marinilabiliales</taxon>
        <taxon>Prolixibacteraceae</taxon>
        <taxon>Gaoshiqia</taxon>
    </lineage>
</organism>
<dbReference type="RefSeq" id="WP_282590518.1">
    <property type="nucleotide sequence ID" value="NZ_JAPAAF010000004.1"/>
</dbReference>
<name>A0AA42C4L6_9BACT</name>
<comment type="caution">
    <text evidence="1">The sequence shown here is derived from an EMBL/GenBank/DDBJ whole genome shotgun (WGS) entry which is preliminary data.</text>
</comment>
<dbReference type="Pfam" id="PF05359">
    <property type="entry name" value="DUF748"/>
    <property type="match status" value="2"/>
</dbReference>
<dbReference type="PANTHER" id="PTHR30441:SF8">
    <property type="entry name" value="DUF748 DOMAIN-CONTAINING PROTEIN"/>
    <property type="match status" value="1"/>
</dbReference>
<evidence type="ECO:0000313" key="1">
    <source>
        <dbReference type="EMBL" id="MCW0481908.1"/>
    </source>
</evidence>
<dbReference type="InterPro" id="IPR008023">
    <property type="entry name" value="DUF748"/>
</dbReference>
<protein>
    <submittedName>
        <fullName evidence="1">DUF748 domain-containing protein</fullName>
    </submittedName>
</protein>
<sequence>MKKRYWILILLILVIATGLFFLSTLTKNWLVKNSEELTGRKLAIAELHFNYWEVAVRARQVTLYEANQVDSFISFSELYINFAPWKLLGKEYSFSEISLDRPRVNLEKNGDLFNFSDMLPESDSSLVAEAEPKNNELKFSIYNLNMTNGEVHFSDLQMGNHIELNKLNFNLPLIAWNNQQSNVGAEFNIGELGKVVLNATVDNAENTYDITVQTTEVPLHPATGYLKEYMDVDTLKGLLNSDLQIAGSMDDIMDIRISGQAKINNLAIVDGASQEILSAPETRISLKDINLKNFHFGFSSIELDQPSLYVERNPEMTNLERFFLPLFQTDTIQVVEISMVDNSGPETTYAIDSLKIQNGRVLFADKTLNREGITRISNLDVKVSELSENSTAIPVTFSANLNNGGDIQGTAVLNMVDPMNFEFEGHLKRLDLVSFSPYSEFYIASPFTQGWFNYNLQIKIADQYLTNQNKIKVEELEFGKRTADKPFVKVPIRLALYILKDAKDNITIDMPVSGSTADPQFKVGKLIWKTFINLIEKTALSPFNALAGLAGTNPEKMELVRFEYTQDSLMQEQYATLDALARILSKKPELVLIMTQRTDATAEMDHLSMKLAKTDFMQLRRITELPENTDTAFLSFVREKVAELDSIGLEKALPELIPASRIQAEFRELLEKRNQLIRDYFTSKGLPETSVQVSTADLRNLPEEIKRPEFKVEVSLQ</sequence>
<evidence type="ECO:0000313" key="2">
    <source>
        <dbReference type="Proteomes" id="UP001163821"/>
    </source>
</evidence>
<dbReference type="Proteomes" id="UP001163821">
    <property type="component" value="Unassembled WGS sequence"/>
</dbReference>
<keyword evidence="2" id="KW-1185">Reference proteome</keyword>
<dbReference type="GO" id="GO:0005886">
    <property type="term" value="C:plasma membrane"/>
    <property type="evidence" value="ECO:0007669"/>
    <property type="project" value="TreeGrafter"/>
</dbReference>
<gene>
    <name evidence="1" type="ORF">N2K84_04140</name>
</gene>
<accession>A0AA42C4L6</accession>
<reference evidence="1" key="1">
    <citation type="submission" date="2022-10" db="EMBL/GenBank/DDBJ databases">
        <title>Gaoshiqiia sediminis gen. nov., sp. nov., isolated from coastal sediment.</title>
        <authorList>
            <person name="Yu W.X."/>
            <person name="Mu D.S."/>
            <person name="Du J.Z."/>
            <person name="Liang Y.Q."/>
        </authorList>
    </citation>
    <scope>NUCLEOTIDE SEQUENCE</scope>
    <source>
        <strain evidence="1">A06</strain>
    </source>
</reference>
<proteinExistence type="predicted"/>
<dbReference type="AlphaFoldDB" id="A0AA42C4L6"/>